<sequence>MRQIMGTFVLILMQVLVVTSPQLPTSSTTALTPNPTICGEIFENEDSTWLSATCQTAGGPGKKNELPLDRCLGYSPSKGLHGKLMGRAFEGAYCYECTPGPAPGVIRCVCATGDALFTSHDVNLNEIIGSYGGTLTCFGLPAVRVNKESPCSWGGKNGNSSTSTE</sequence>
<name>A0A5N6V0E1_ASPTM</name>
<dbReference type="EMBL" id="ML738608">
    <property type="protein sequence ID" value="KAE8164409.1"/>
    <property type="molecule type" value="Genomic_DNA"/>
</dbReference>
<keyword evidence="4" id="KW-1185">Reference proteome</keyword>
<accession>A0A5N6V0E1</accession>
<dbReference type="InterPro" id="IPR036673">
    <property type="entry name" value="Cyanovirin-N_sf"/>
</dbReference>
<reference evidence="3 4" key="1">
    <citation type="submission" date="2019-04" db="EMBL/GenBank/DDBJ databases">
        <title>Friends and foes A comparative genomics study of 23 Aspergillus species from section Flavi.</title>
        <authorList>
            <consortium name="DOE Joint Genome Institute"/>
            <person name="Kjaerbolling I."/>
            <person name="Vesth T."/>
            <person name="Frisvad J.C."/>
            <person name="Nybo J.L."/>
            <person name="Theobald S."/>
            <person name="Kildgaard S."/>
            <person name="Isbrandt T."/>
            <person name="Kuo A."/>
            <person name="Sato A."/>
            <person name="Lyhne E.K."/>
            <person name="Kogle M.E."/>
            <person name="Wiebenga A."/>
            <person name="Kun R.S."/>
            <person name="Lubbers R.J."/>
            <person name="Makela M.R."/>
            <person name="Barry K."/>
            <person name="Chovatia M."/>
            <person name="Clum A."/>
            <person name="Daum C."/>
            <person name="Haridas S."/>
            <person name="He G."/>
            <person name="LaButti K."/>
            <person name="Lipzen A."/>
            <person name="Mondo S."/>
            <person name="Riley R."/>
            <person name="Salamov A."/>
            <person name="Simmons B.A."/>
            <person name="Magnuson J.K."/>
            <person name="Henrissat B."/>
            <person name="Mortensen U.H."/>
            <person name="Larsen T.O."/>
            <person name="Devries R.P."/>
            <person name="Grigoriev I.V."/>
            <person name="Machida M."/>
            <person name="Baker S.E."/>
            <person name="Andersen M.R."/>
        </authorList>
    </citation>
    <scope>NUCLEOTIDE SEQUENCE [LARGE SCALE GENOMIC DNA]</scope>
    <source>
        <strain evidence="3 4">CBS 117626</strain>
    </source>
</reference>
<organism evidence="3 4">
    <name type="scientific">Aspergillus tamarii</name>
    <dbReference type="NCBI Taxonomy" id="41984"/>
    <lineage>
        <taxon>Eukaryota</taxon>
        <taxon>Fungi</taxon>
        <taxon>Dikarya</taxon>
        <taxon>Ascomycota</taxon>
        <taxon>Pezizomycotina</taxon>
        <taxon>Eurotiomycetes</taxon>
        <taxon>Eurotiomycetidae</taxon>
        <taxon>Eurotiales</taxon>
        <taxon>Aspergillaceae</taxon>
        <taxon>Aspergillus</taxon>
        <taxon>Aspergillus subgen. Circumdati</taxon>
    </lineage>
</organism>
<dbReference type="Proteomes" id="UP000326950">
    <property type="component" value="Unassembled WGS sequence"/>
</dbReference>
<evidence type="ECO:0000313" key="3">
    <source>
        <dbReference type="EMBL" id="KAE8164409.1"/>
    </source>
</evidence>
<feature type="chain" id="PRO_5024878437" description="Cyanovirin-N domain-containing protein" evidence="1">
    <location>
        <begin position="20"/>
        <end position="165"/>
    </location>
</feature>
<feature type="domain" description="Cyanovirin-N" evidence="2">
    <location>
        <begin position="43"/>
        <end position="136"/>
    </location>
</feature>
<evidence type="ECO:0000259" key="2">
    <source>
        <dbReference type="Pfam" id="PF08881"/>
    </source>
</evidence>
<dbReference type="Gene3D" id="2.30.60.10">
    <property type="entry name" value="Cyanovirin-N"/>
    <property type="match status" value="1"/>
</dbReference>
<dbReference type="Pfam" id="PF08881">
    <property type="entry name" value="CVNH"/>
    <property type="match status" value="1"/>
</dbReference>
<evidence type="ECO:0000256" key="1">
    <source>
        <dbReference type="SAM" id="SignalP"/>
    </source>
</evidence>
<protein>
    <recommendedName>
        <fullName evidence="2">Cyanovirin-N domain-containing protein</fullName>
    </recommendedName>
</protein>
<evidence type="ECO:0000313" key="4">
    <source>
        <dbReference type="Proteomes" id="UP000326950"/>
    </source>
</evidence>
<dbReference type="InterPro" id="IPR011058">
    <property type="entry name" value="Cyanovirin-N"/>
</dbReference>
<dbReference type="AlphaFoldDB" id="A0A5N6V0E1"/>
<gene>
    <name evidence="3" type="ORF">BDV40DRAFT_298439</name>
</gene>
<keyword evidence="1" id="KW-0732">Signal</keyword>
<feature type="signal peptide" evidence="1">
    <location>
        <begin position="1"/>
        <end position="19"/>
    </location>
</feature>
<proteinExistence type="predicted"/>
<dbReference type="SUPFAM" id="SSF51322">
    <property type="entry name" value="Cyanovirin-N"/>
    <property type="match status" value="1"/>
</dbReference>